<evidence type="ECO:0000313" key="2">
    <source>
        <dbReference type="EMBL" id="KGN44137.1"/>
    </source>
</evidence>
<name>A0A0A0K752_CUCSA</name>
<organism evidence="2 3">
    <name type="scientific">Cucumis sativus</name>
    <name type="common">Cucumber</name>
    <dbReference type="NCBI Taxonomy" id="3659"/>
    <lineage>
        <taxon>Eukaryota</taxon>
        <taxon>Viridiplantae</taxon>
        <taxon>Streptophyta</taxon>
        <taxon>Embryophyta</taxon>
        <taxon>Tracheophyta</taxon>
        <taxon>Spermatophyta</taxon>
        <taxon>Magnoliopsida</taxon>
        <taxon>eudicotyledons</taxon>
        <taxon>Gunneridae</taxon>
        <taxon>Pentapetalae</taxon>
        <taxon>rosids</taxon>
        <taxon>fabids</taxon>
        <taxon>Cucurbitales</taxon>
        <taxon>Cucurbitaceae</taxon>
        <taxon>Benincaseae</taxon>
        <taxon>Cucumis</taxon>
    </lineage>
</organism>
<proteinExistence type="predicted"/>
<keyword evidence="1" id="KW-0472">Membrane</keyword>
<keyword evidence="3" id="KW-1185">Reference proteome</keyword>
<accession>A0A0A0K752</accession>
<keyword evidence="1" id="KW-0812">Transmembrane</keyword>
<keyword evidence="1" id="KW-1133">Transmembrane helix</keyword>
<dbReference type="Gramene" id="KGN44137">
    <property type="protein sequence ID" value="KGN44137"/>
    <property type="gene ID" value="Csa_7G201890"/>
</dbReference>
<evidence type="ECO:0000256" key="1">
    <source>
        <dbReference type="SAM" id="Phobius"/>
    </source>
</evidence>
<reference evidence="2 3" key="1">
    <citation type="journal article" date="2009" name="Nat. Genet.">
        <title>The genome of the cucumber, Cucumis sativus L.</title>
        <authorList>
            <person name="Huang S."/>
            <person name="Li R."/>
            <person name="Zhang Z."/>
            <person name="Li L."/>
            <person name="Gu X."/>
            <person name="Fan W."/>
            <person name="Lucas W.J."/>
            <person name="Wang X."/>
            <person name="Xie B."/>
            <person name="Ni P."/>
            <person name="Ren Y."/>
            <person name="Zhu H."/>
            <person name="Li J."/>
            <person name="Lin K."/>
            <person name="Jin W."/>
            <person name="Fei Z."/>
            <person name="Li G."/>
            <person name="Staub J."/>
            <person name="Kilian A."/>
            <person name="van der Vossen E.A."/>
            <person name="Wu Y."/>
            <person name="Guo J."/>
            <person name="He J."/>
            <person name="Jia Z."/>
            <person name="Ren Y."/>
            <person name="Tian G."/>
            <person name="Lu Y."/>
            <person name="Ruan J."/>
            <person name="Qian W."/>
            <person name="Wang M."/>
            <person name="Huang Q."/>
            <person name="Li B."/>
            <person name="Xuan Z."/>
            <person name="Cao J."/>
            <person name="Asan"/>
            <person name="Wu Z."/>
            <person name="Zhang J."/>
            <person name="Cai Q."/>
            <person name="Bai Y."/>
            <person name="Zhao B."/>
            <person name="Han Y."/>
            <person name="Li Y."/>
            <person name="Li X."/>
            <person name="Wang S."/>
            <person name="Shi Q."/>
            <person name="Liu S."/>
            <person name="Cho W.K."/>
            <person name="Kim J.Y."/>
            <person name="Xu Y."/>
            <person name="Heller-Uszynska K."/>
            <person name="Miao H."/>
            <person name="Cheng Z."/>
            <person name="Zhang S."/>
            <person name="Wu J."/>
            <person name="Yang Y."/>
            <person name="Kang H."/>
            <person name="Li M."/>
            <person name="Liang H."/>
            <person name="Ren X."/>
            <person name="Shi Z."/>
            <person name="Wen M."/>
            <person name="Jian M."/>
            <person name="Yang H."/>
            <person name="Zhang G."/>
            <person name="Yang Z."/>
            <person name="Chen R."/>
            <person name="Liu S."/>
            <person name="Li J."/>
            <person name="Ma L."/>
            <person name="Liu H."/>
            <person name="Zhou Y."/>
            <person name="Zhao J."/>
            <person name="Fang X."/>
            <person name="Li G."/>
            <person name="Fang L."/>
            <person name="Li Y."/>
            <person name="Liu D."/>
            <person name="Zheng H."/>
            <person name="Zhang Y."/>
            <person name="Qin N."/>
            <person name="Li Z."/>
            <person name="Yang G."/>
            <person name="Yang S."/>
            <person name="Bolund L."/>
            <person name="Kristiansen K."/>
            <person name="Zheng H."/>
            <person name="Li S."/>
            <person name="Zhang X."/>
            <person name="Yang H."/>
            <person name="Wang J."/>
            <person name="Sun R."/>
            <person name="Zhang B."/>
            <person name="Jiang S."/>
            <person name="Wang J."/>
            <person name="Du Y."/>
            <person name="Li S."/>
        </authorList>
    </citation>
    <scope>NUCLEOTIDE SEQUENCE [LARGE SCALE GENOMIC DNA]</scope>
    <source>
        <strain evidence="3">cv. 9930</strain>
    </source>
</reference>
<reference evidence="2 3" key="2">
    <citation type="journal article" date="2009" name="PLoS ONE">
        <title>An integrated genetic and cytogenetic map of the cucumber genome.</title>
        <authorList>
            <person name="Ren Y."/>
            <person name="Zhang Z."/>
            <person name="Liu J."/>
            <person name="Staub J.E."/>
            <person name="Han Y."/>
            <person name="Cheng Z."/>
            <person name="Li X."/>
            <person name="Lu J."/>
            <person name="Miao H."/>
            <person name="Kang H."/>
            <person name="Xie B."/>
            <person name="Gu X."/>
            <person name="Wang X."/>
            <person name="Du Y."/>
            <person name="Jin W."/>
            <person name="Huang S."/>
        </authorList>
    </citation>
    <scope>NUCLEOTIDE SEQUENCE [LARGE SCALE GENOMIC DNA]</scope>
    <source>
        <strain evidence="3">cv. 9930</strain>
    </source>
</reference>
<reference evidence="2 3" key="3">
    <citation type="journal article" date="2010" name="BMC Genomics">
        <title>Transcriptome sequencing and comparative analysis of cucumber flowers with different sex types.</title>
        <authorList>
            <person name="Guo S."/>
            <person name="Zheng Y."/>
            <person name="Joung J.G."/>
            <person name="Liu S."/>
            <person name="Zhang Z."/>
            <person name="Crasta O.R."/>
            <person name="Sobral B.W."/>
            <person name="Xu Y."/>
            <person name="Huang S."/>
            <person name="Fei Z."/>
        </authorList>
    </citation>
    <scope>NUCLEOTIDE SEQUENCE [LARGE SCALE GENOMIC DNA]</scope>
    <source>
        <strain evidence="3">cv. 9930</strain>
    </source>
</reference>
<dbReference type="Proteomes" id="UP000029981">
    <property type="component" value="Chromosome 7"/>
</dbReference>
<protein>
    <submittedName>
        <fullName evidence="2">Uncharacterized protein</fullName>
    </submittedName>
</protein>
<feature type="transmembrane region" description="Helical" evidence="1">
    <location>
        <begin position="164"/>
        <end position="185"/>
    </location>
</feature>
<dbReference type="EMBL" id="CM002928">
    <property type="protein sequence ID" value="KGN44137.1"/>
    <property type="molecule type" value="Genomic_DNA"/>
</dbReference>
<reference evidence="2 3" key="4">
    <citation type="journal article" date="2011" name="BMC Genomics">
        <title>RNA-Seq improves annotation of protein-coding genes in the cucumber genome.</title>
        <authorList>
            <person name="Li Z."/>
            <person name="Zhang Z."/>
            <person name="Yan P."/>
            <person name="Huang S."/>
            <person name="Fei Z."/>
            <person name="Lin K."/>
        </authorList>
    </citation>
    <scope>NUCLEOTIDE SEQUENCE [LARGE SCALE GENOMIC DNA]</scope>
    <source>
        <strain evidence="3">cv. 9930</strain>
    </source>
</reference>
<dbReference type="AlphaFoldDB" id="A0A0A0K752"/>
<gene>
    <name evidence="2" type="ORF">Csa_7G201890</name>
</gene>
<sequence>MQSKRPVTTTFALASSHAKQSTDTMIDNLFVEFARDPEVLGYCAHLHSSFADSAIESAPHPDFTSTSIPGPPSVCDEYTASGAKPTAIELVPSFSHGPLKFQAHVSSFNLISYTRFSLLSAVYNFFPKLIREFIVNLPTDLNDHGTCGFHKVHVRGNCFKGSPALLNSFLNIVHLALFFFSFVSLPTLEQLALELSSGFARH</sequence>
<evidence type="ECO:0000313" key="3">
    <source>
        <dbReference type="Proteomes" id="UP000029981"/>
    </source>
</evidence>